<accession>A0A7W9B929</accession>
<keyword evidence="5" id="KW-1185">Reference proteome</keyword>
<sequence length="160" mass="18008">MSGAAVIVALRVAATPLAAFTVFTRDIGRWWTSHPLFPLSPKGDGTLRFDPEGPGGRLVTRFADGEEWEIGAVRRWSPGECLAFRWRLPSFAADQATEVEIRFEAVGDETRVTVEHRGWDAIPQRHAARHGFELMLFQQRLGEHWRQLLTRMGAISANID</sequence>
<dbReference type="AlphaFoldDB" id="A0A7W9B929"/>
<gene>
    <name evidence="4" type="ORF">FHR21_003891</name>
</gene>
<proteinExistence type="inferred from homology"/>
<dbReference type="RefSeq" id="WP_184101284.1">
    <property type="nucleotide sequence ID" value="NZ_JACIJH010000019.1"/>
</dbReference>
<protein>
    <submittedName>
        <fullName evidence="4">Activator of HSP90 ATPase</fullName>
    </submittedName>
</protein>
<dbReference type="Pfam" id="PF08327">
    <property type="entry name" value="AHSA1"/>
    <property type="match status" value="1"/>
</dbReference>
<dbReference type="EMBL" id="JACIJH010000019">
    <property type="protein sequence ID" value="MBB5708503.1"/>
    <property type="molecule type" value="Genomic_DNA"/>
</dbReference>
<dbReference type="InterPro" id="IPR013538">
    <property type="entry name" value="ASHA1/2-like_C"/>
</dbReference>
<feature type="signal peptide" evidence="2">
    <location>
        <begin position="1"/>
        <end position="19"/>
    </location>
</feature>
<evidence type="ECO:0000259" key="3">
    <source>
        <dbReference type="Pfam" id="PF08327"/>
    </source>
</evidence>
<comment type="caution">
    <text evidence="4">The sequence shown here is derived from an EMBL/GenBank/DDBJ whole genome shotgun (WGS) entry which is preliminary data.</text>
</comment>
<reference evidence="4 5" key="1">
    <citation type="submission" date="2020-08" db="EMBL/GenBank/DDBJ databases">
        <title>Genomic Encyclopedia of Type Strains, Phase IV (KMG-IV): sequencing the most valuable type-strain genomes for metagenomic binning, comparative biology and taxonomic classification.</title>
        <authorList>
            <person name="Goeker M."/>
        </authorList>
    </citation>
    <scope>NUCLEOTIDE SEQUENCE [LARGE SCALE GENOMIC DNA]</scope>
    <source>
        <strain evidence="4 5">DSM 27163</strain>
    </source>
</reference>
<organism evidence="4 5">
    <name type="scientific">Sphingopyxis panaciterrulae</name>
    <dbReference type="NCBI Taxonomy" id="462372"/>
    <lineage>
        <taxon>Bacteria</taxon>
        <taxon>Pseudomonadati</taxon>
        <taxon>Pseudomonadota</taxon>
        <taxon>Alphaproteobacteria</taxon>
        <taxon>Sphingomonadales</taxon>
        <taxon>Sphingomonadaceae</taxon>
        <taxon>Sphingopyxis</taxon>
    </lineage>
</organism>
<evidence type="ECO:0000256" key="1">
    <source>
        <dbReference type="ARBA" id="ARBA00006817"/>
    </source>
</evidence>
<dbReference type="InterPro" id="IPR023393">
    <property type="entry name" value="START-like_dom_sf"/>
</dbReference>
<evidence type="ECO:0000313" key="4">
    <source>
        <dbReference type="EMBL" id="MBB5708503.1"/>
    </source>
</evidence>
<dbReference type="SUPFAM" id="SSF55961">
    <property type="entry name" value="Bet v1-like"/>
    <property type="match status" value="1"/>
</dbReference>
<keyword evidence="2" id="KW-0732">Signal</keyword>
<feature type="chain" id="PRO_5031565039" evidence="2">
    <location>
        <begin position="20"/>
        <end position="160"/>
    </location>
</feature>
<comment type="similarity">
    <text evidence="1">Belongs to the AHA1 family.</text>
</comment>
<dbReference type="Gene3D" id="3.30.530.20">
    <property type="match status" value="1"/>
</dbReference>
<evidence type="ECO:0000313" key="5">
    <source>
        <dbReference type="Proteomes" id="UP000537161"/>
    </source>
</evidence>
<dbReference type="Proteomes" id="UP000537161">
    <property type="component" value="Unassembled WGS sequence"/>
</dbReference>
<feature type="domain" description="Activator of Hsp90 ATPase homologue 1/2-like C-terminal" evidence="3">
    <location>
        <begin position="27"/>
        <end position="136"/>
    </location>
</feature>
<evidence type="ECO:0000256" key="2">
    <source>
        <dbReference type="SAM" id="SignalP"/>
    </source>
</evidence>
<name>A0A7W9B929_9SPHN</name>